<keyword evidence="8" id="KW-1185">Reference proteome</keyword>
<evidence type="ECO:0000256" key="3">
    <source>
        <dbReference type="ARBA" id="ARBA00022723"/>
    </source>
</evidence>
<dbReference type="InterPro" id="IPR051486">
    <property type="entry name" value="Hcy_S-methyltransferase"/>
</dbReference>
<comment type="caution">
    <text evidence="7">The sequence shown here is derived from an EMBL/GenBank/DDBJ whole genome shotgun (WGS) entry which is preliminary data.</text>
</comment>
<dbReference type="PANTHER" id="PTHR46015:SF1">
    <property type="entry name" value="HOMOCYSTEINE S-METHYLTRANSFERASE-LIKE ISOFORM 1"/>
    <property type="match status" value="1"/>
</dbReference>
<dbReference type="RefSeq" id="WP_399619073.1">
    <property type="nucleotide sequence ID" value="NZ_JBITYT010000012.1"/>
</dbReference>
<organism evidence="7 8">
    <name type="scientific">Streptomyces bikiniensis</name>
    <dbReference type="NCBI Taxonomy" id="1896"/>
    <lineage>
        <taxon>Bacteria</taxon>
        <taxon>Bacillati</taxon>
        <taxon>Actinomycetota</taxon>
        <taxon>Actinomycetes</taxon>
        <taxon>Kitasatosporales</taxon>
        <taxon>Streptomycetaceae</taxon>
        <taxon>Streptomyces</taxon>
    </lineage>
</organism>
<feature type="binding site" evidence="5">
    <location>
        <position position="283"/>
    </location>
    <ligand>
        <name>Zn(2+)</name>
        <dbReference type="ChEBI" id="CHEBI:29105"/>
    </ligand>
</feature>
<comment type="cofactor">
    <cofactor evidence="5">
        <name>Zn(2+)</name>
        <dbReference type="ChEBI" id="CHEBI:29105"/>
    </cofactor>
</comment>
<proteinExistence type="predicted"/>
<dbReference type="PANTHER" id="PTHR46015">
    <property type="entry name" value="ZGC:172121"/>
    <property type="match status" value="1"/>
</dbReference>
<dbReference type="EC" id="2.1.1.10" evidence="7"/>
<dbReference type="PIRSF" id="PIRSF037505">
    <property type="entry name" value="Betaine_HMT"/>
    <property type="match status" value="1"/>
</dbReference>
<dbReference type="Gene3D" id="3.20.20.330">
    <property type="entry name" value="Homocysteine-binding-like domain"/>
    <property type="match status" value="1"/>
</dbReference>
<evidence type="ECO:0000259" key="6">
    <source>
        <dbReference type="PROSITE" id="PS50970"/>
    </source>
</evidence>
<evidence type="ECO:0000313" key="7">
    <source>
        <dbReference type="EMBL" id="MFI9122728.1"/>
    </source>
</evidence>
<keyword evidence="4 5" id="KW-0862">Zinc</keyword>
<sequence length="304" mass="31817">MRPARTLAEALRAEVLVLDGGLSHQLEAQGCDLSDALWSARLLADGPERIEEAHTAYVRAGARVLITSGYQATFEGFARRGLDRAEAARLLARSVELARSAADAGEREVWVAASVGPYGAMLADGSEYRGRYGLSVRELEAFHRPRIEVFAAAGPDVLALETVPDAEEAEALLRAAEGCGVPVWLSYTVEGGRTRAGQDLAEAFAVAAGNDRVVAVGVNCCDPADAGPAVETAVAVTGKPAVVYPNSGERWDARARDWRGGSAFDPERAADWIRSGARLVGGCCRVGPDAITALAETLAAGGTG</sequence>
<keyword evidence="3 5" id="KW-0479">Metal-binding</keyword>
<name>A0ABW8CYN7_STRBI</name>
<feature type="domain" description="Hcy-binding" evidence="6">
    <location>
        <begin position="4"/>
        <end position="298"/>
    </location>
</feature>
<feature type="binding site" evidence="5">
    <location>
        <position position="284"/>
    </location>
    <ligand>
        <name>Zn(2+)</name>
        <dbReference type="ChEBI" id="CHEBI:29105"/>
    </ligand>
</feature>
<accession>A0ABW8CYN7</accession>
<evidence type="ECO:0000256" key="5">
    <source>
        <dbReference type="PROSITE-ProRule" id="PRU00333"/>
    </source>
</evidence>
<evidence type="ECO:0000256" key="1">
    <source>
        <dbReference type="ARBA" id="ARBA00022603"/>
    </source>
</evidence>
<reference evidence="7 8" key="1">
    <citation type="submission" date="2024-10" db="EMBL/GenBank/DDBJ databases">
        <title>The Natural Products Discovery Center: Release of the First 8490 Sequenced Strains for Exploring Actinobacteria Biosynthetic Diversity.</title>
        <authorList>
            <person name="Kalkreuter E."/>
            <person name="Kautsar S.A."/>
            <person name="Yang D."/>
            <person name="Bader C.D."/>
            <person name="Teijaro C.N."/>
            <person name="Fluegel L."/>
            <person name="Davis C.M."/>
            <person name="Simpson J.R."/>
            <person name="Lauterbach L."/>
            <person name="Steele A.D."/>
            <person name="Gui C."/>
            <person name="Meng S."/>
            <person name="Li G."/>
            <person name="Viehrig K."/>
            <person name="Ye F."/>
            <person name="Su P."/>
            <person name="Kiefer A.F."/>
            <person name="Nichols A."/>
            <person name="Cepeda A.J."/>
            <person name="Yan W."/>
            <person name="Fan B."/>
            <person name="Jiang Y."/>
            <person name="Adhikari A."/>
            <person name="Zheng C.-J."/>
            <person name="Schuster L."/>
            <person name="Cowan T.M."/>
            <person name="Smanski M.J."/>
            <person name="Chevrette M.G."/>
            <person name="De Carvalho L.P.S."/>
            <person name="Shen B."/>
        </authorList>
    </citation>
    <scope>NUCLEOTIDE SEQUENCE [LARGE SCALE GENOMIC DNA]</scope>
    <source>
        <strain evidence="7 8">NPDC053346</strain>
    </source>
</reference>
<gene>
    <name evidence="7" type="primary">mmuM</name>
    <name evidence="7" type="ORF">ACIGW0_25625</name>
</gene>
<dbReference type="InterPro" id="IPR003726">
    <property type="entry name" value="HCY_dom"/>
</dbReference>
<evidence type="ECO:0000256" key="4">
    <source>
        <dbReference type="ARBA" id="ARBA00022833"/>
    </source>
</evidence>
<dbReference type="InterPro" id="IPR036589">
    <property type="entry name" value="HCY_dom_sf"/>
</dbReference>
<dbReference type="NCBIfam" id="NF007020">
    <property type="entry name" value="PRK09485.1"/>
    <property type="match status" value="1"/>
</dbReference>
<dbReference type="PROSITE" id="PS50970">
    <property type="entry name" value="HCY"/>
    <property type="match status" value="1"/>
</dbReference>
<protein>
    <submittedName>
        <fullName evidence="7">Homocysteine S-methyltransferase</fullName>
        <ecNumber evidence="7">2.1.1.10</ecNumber>
    </submittedName>
</protein>
<evidence type="ECO:0000313" key="8">
    <source>
        <dbReference type="Proteomes" id="UP001614391"/>
    </source>
</evidence>
<dbReference type="Pfam" id="PF02574">
    <property type="entry name" value="S-methyl_trans"/>
    <property type="match status" value="1"/>
</dbReference>
<dbReference type="SUPFAM" id="SSF82282">
    <property type="entry name" value="Homocysteine S-methyltransferase"/>
    <property type="match status" value="1"/>
</dbReference>
<dbReference type="InterPro" id="IPR017226">
    <property type="entry name" value="BHMT-like"/>
</dbReference>
<keyword evidence="1 5" id="KW-0489">Methyltransferase</keyword>
<keyword evidence="2 5" id="KW-0808">Transferase</keyword>
<dbReference type="GO" id="GO:0008168">
    <property type="term" value="F:methyltransferase activity"/>
    <property type="evidence" value="ECO:0007669"/>
    <property type="project" value="UniProtKB-KW"/>
</dbReference>
<dbReference type="GO" id="GO:0032259">
    <property type="term" value="P:methylation"/>
    <property type="evidence" value="ECO:0007669"/>
    <property type="project" value="UniProtKB-KW"/>
</dbReference>
<evidence type="ECO:0000256" key="2">
    <source>
        <dbReference type="ARBA" id="ARBA00022679"/>
    </source>
</evidence>
<dbReference type="Proteomes" id="UP001614391">
    <property type="component" value="Unassembled WGS sequence"/>
</dbReference>
<feature type="binding site" evidence="5">
    <location>
        <position position="220"/>
    </location>
    <ligand>
        <name>Zn(2+)</name>
        <dbReference type="ChEBI" id="CHEBI:29105"/>
    </ligand>
</feature>
<dbReference type="EMBL" id="JBITYT010000012">
    <property type="protein sequence ID" value="MFI9122728.1"/>
    <property type="molecule type" value="Genomic_DNA"/>
</dbReference>